<evidence type="ECO:0000313" key="4">
    <source>
        <dbReference type="Proteomes" id="UP000054729"/>
    </source>
</evidence>
<keyword evidence="4" id="KW-1185">Reference proteome</keyword>
<keyword evidence="3" id="KW-0808">Transferase</keyword>
<evidence type="ECO:0000256" key="1">
    <source>
        <dbReference type="SAM" id="Coils"/>
    </source>
</evidence>
<comment type="caution">
    <text evidence="3">The sequence shown here is derived from an EMBL/GenBank/DDBJ whole genome shotgun (WGS) entry which is preliminary data.</text>
</comment>
<organism evidence="3 4">
    <name type="scientific">Legionella waltersii</name>
    <dbReference type="NCBI Taxonomy" id="66969"/>
    <lineage>
        <taxon>Bacteria</taxon>
        <taxon>Pseudomonadati</taxon>
        <taxon>Pseudomonadota</taxon>
        <taxon>Gammaproteobacteria</taxon>
        <taxon>Legionellales</taxon>
        <taxon>Legionellaceae</taxon>
        <taxon>Legionella</taxon>
    </lineage>
</organism>
<gene>
    <name evidence="3" type="ORF">Lwal_0699</name>
</gene>
<dbReference type="Proteomes" id="UP000054729">
    <property type="component" value="Unassembled WGS sequence"/>
</dbReference>
<dbReference type="AlphaFoldDB" id="A0A0W1ALQ8"/>
<dbReference type="InterPro" id="IPR024770">
    <property type="entry name" value="TcdA/TcdB_cat"/>
</dbReference>
<feature type="coiled-coil region" evidence="1">
    <location>
        <begin position="353"/>
        <end position="388"/>
    </location>
</feature>
<dbReference type="GO" id="GO:0016757">
    <property type="term" value="F:glycosyltransferase activity"/>
    <property type="evidence" value="ECO:0007669"/>
    <property type="project" value="InterPro"/>
</dbReference>
<evidence type="ECO:0000313" key="3">
    <source>
        <dbReference type="EMBL" id="KTD82222.1"/>
    </source>
</evidence>
<dbReference type="Gene3D" id="3.90.550.20">
    <property type="match status" value="1"/>
</dbReference>
<feature type="domain" description="GT44" evidence="2">
    <location>
        <begin position="107"/>
        <end position="141"/>
    </location>
</feature>
<accession>A0A0W1ALQ8</accession>
<dbReference type="Pfam" id="PF12919">
    <property type="entry name" value="TcdA_TcdB"/>
    <property type="match status" value="2"/>
</dbReference>
<dbReference type="PATRIC" id="fig|66969.6.peg.763"/>
<protein>
    <submittedName>
        <fullName evidence="3">Glycosyltransferase</fullName>
    </submittedName>
</protein>
<dbReference type="InterPro" id="IPR029044">
    <property type="entry name" value="Nucleotide-diphossugar_trans"/>
</dbReference>
<dbReference type="EMBL" id="LNZB01000015">
    <property type="protein sequence ID" value="KTD82222.1"/>
    <property type="molecule type" value="Genomic_DNA"/>
</dbReference>
<reference evidence="3 4" key="1">
    <citation type="submission" date="2015-11" db="EMBL/GenBank/DDBJ databases">
        <title>Genomic analysis of 38 Legionella species identifies large and diverse effector repertoires.</title>
        <authorList>
            <person name="Burstein D."/>
            <person name="Amaro F."/>
            <person name="Zusman T."/>
            <person name="Lifshitz Z."/>
            <person name="Cohen O."/>
            <person name="Gilbert J.A."/>
            <person name="Pupko T."/>
            <person name="Shuman H.A."/>
            <person name="Segal G."/>
        </authorList>
    </citation>
    <scope>NUCLEOTIDE SEQUENCE [LARGE SCALE GENOMIC DNA]</scope>
    <source>
        <strain evidence="3 4">ATCC 51914</strain>
    </source>
</reference>
<evidence type="ECO:0000259" key="2">
    <source>
        <dbReference type="Pfam" id="PF12919"/>
    </source>
</evidence>
<dbReference type="RefSeq" id="WP_058479528.1">
    <property type="nucleotide sequence ID" value="NZ_CAAAIQ010000021.1"/>
</dbReference>
<keyword evidence="1" id="KW-0175">Coiled coil</keyword>
<proteinExistence type="predicted"/>
<name>A0A0W1ALQ8_9GAMM</name>
<dbReference type="SUPFAM" id="SSF53448">
    <property type="entry name" value="Nucleotide-diphospho-sugar transferases"/>
    <property type="match status" value="1"/>
</dbReference>
<sequence length="470" mass="53948">MHNFEYEEHDTPHALTVPPKIHFVWVGGPIREKYLRTIMDVAMVAKRSGFEINLWVDNDMNYVKTSAQEGIDIPNLRIRNVHELEVQMQNDPFYEGDRYKKFWEYVNRERVGFRNLAAAADFFRFEILRQEGGYYFDTDIVFCLDENSRFVADEIPFGVKAHVDLHTGVYESSCVVSAIGDVNNDIIAAVPYHEVMEGAIQFAMEQHEMYDTTPMQGNFRKKFGAYSNIMDAKRIPYQSGEPINLRRAQTIQAGPGALRDAMQTYVTSISADDFSTLNTLKVGDSRSSVVSESKKPIMGVEIISKCDKTWLMHKRKAQQKAFDTDSIAIEPALSRESGEALREESELQNSVRKEQFIQELKEYMTTKKEELRQALDVKEKEEEHDSKEKALSKHFKTRSIEVTKGFSVEQKIAAVEKLIKLLQEDDQALLLTASDYSALTSSRLGKIVEKYEDLLYRDYIVSDELGDTPF</sequence>
<feature type="domain" description="GT44" evidence="2">
    <location>
        <begin position="20"/>
        <end position="63"/>
    </location>
</feature>